<comment type="caution">
    <text evidence="1">The sequence shown here is derived from an EMBL/GenBank/DDBJ whole genome shotgun (WGS) entry which is preliminary data.</text>
</comment>
<keyword evidence="2" id="KW-1185">Reference proteome</keyword>
<dbReference type="EMBL" id="VFPP01000001">
    <property type="protein sequence ID" value="TQM78205.1"/>
    <property type="molecule type" value="Genomic_DNA"/>
</dbReference>
<evidence type="ECO:0000313" key="1">
    <source>
        <dbReference type="EMBL" id="TQM78205.1"/>
    </source>
</evidence>
<proteinExistence type="predicted"/>
<organism evidence="1 2">
    <name type="scientific">Saccharothrix saharensis</name>
    <dbReference type="NCBI Taxonomy" id="571190"/>
    <lineage>
        <taxon>Bacteria</taxon>
        <taxon>Bacillati</taxon>
        <taxon>Actinomycetota</taxon>
        <taxon>Actinomycetes</taxon>
        <taxon>Pseudonocardiales</taxon>
        <taxon>Pseudonocardiaceae</taxon>
        <taxon>Saccharothrix</taxon>
    </lineage>
</organism>
<sequence length="258" mass="28326">MSRQSCGQKPLRVRPLACPLLRCDVTPLQRPALCWRPAAAALFALFANTCILGVAVIDDRTDDSSRLSPDVGSTPAANIITGGSYGNVVQSQSIDSLTIGNSVEAVRASRFLDCYVIVKDVLTDVYEIREKCEQVLRLKSEQARVALESDLQKAVERLTVKKARFESTLYALEPLCNASGCRFLEHVHVTAESMAHASEYVAIMAIWGGFPPGYPVENIAPLHAGYRKLPDMETHRTVMLTLLERLKGLLVVDGQLEV</sequence>
<gene>
    <name evidence="1" type="ORF">FHX81_0461</name>
</gene>
<dbReference type="Proteomes" id="UP000316628">
    <property type="component" value="Unassembled WGS sequence"/>
</dbReference>
<dbReference type="AlphaFoldDB" id="A0A543J5S7"/>
<name>A0A543J5S7_9PSEU</name>
<reference evidence="1 2" key="1">
    <citation type="submission" date="2019-06" db="EMBL/GenBank/DDBJ databases">
        <title>Sequencing the genomes of 1000 actinobacteria strains.</title>
        <authorList>
            <person name="Klenk H.-P."/>
        </authorList>
    </citation>
    <scope>NUCLEOTIDE SEQUENCE [LARGE SCALE GENOMIC DNA]</scope>
    <source>
        <strain evidence="1 2">DSM 45456</strain>
    </source>
</reference>
<evidence type="ECO:0000313" key="2">
    <source>
        <dbReference type="Proteomes" id="UP000316628"/>
    </source>
</evidence>
<protein>
    <submittedName>
        <fullName evidence="1">Uncharacterized protein</fullName>
    </submittedName>
</protein>
<accession>A0A543J5S7</accession>